<protein>
    <submittedName>
        <fullName evidence="8">Translocation and assembly module TamB</fullName>
    </submittedName>
</protein>
<keyword evidence="3 6" id="KW-1133">Transmembrane helix</keyword>
<evidence type="ECO:0000256" key="5">
    <source>
        <dbReference type="SAM" id="MobiDB-lite"/>
    </source>
</evidence>
<dbReference type="Pfam" id="PF04357">
    <property type="entry name" value="TamB"/>
    <property type="match status" value="1"/>
</dbReference>
<organism evidence="8 9">
    <name type="scientific">Sphingobium jiangsuense</name>
    <dbReference type="NCBI Taxonomy" id="870476"/>
    <lineage>
        <taxon>Bacteria</taxon>
        <taxon>Pseudomonadati</taxon>
        <taxon>Pseudomonadota</taxon>
        <taxon>Alphaproteobacteria</taxon>
        <taxon>Sphingomonadales</taxon>
        <taxon>Sphingomonadaceae</taxon>
        <taxon>Sphingobium</taxon>
    </lineage>
</organism>
<feature type="domain" description="Translocation and assembly module TamB C-terminal" evidence="7">
    <location>
        <begin position="1066"/>
        <end position="1416"/>
    </location>
</feature>
<keyword evidence="4 6" id="KW-0472">Membrane</keyword>
<sequence>MAQQSDITDTAPGAPASSGTEGRRPSWGRRIGIALLSLLALLVVLAVGGYAWLGTDSGRRFVARQVEALSFENGMKIGIGRIDGSIFGKMRVSDLALRDPKGVFLTVPQLDLDWRPLAYLGNHLDVRSLLVPAARLHRAPQFRETPPSEGPLLPDLDIDVNRLEIGRLQIDPPFTGRRHLLAFAGRVHIADRRAQITADGKALAAPGVAGGDTLKLVLDAVPESNRLDIDMRVHAPAKGLVAGFTGVEQALDLGIAGKGDWKKWDGRLSGTMGAERLADVALAARDGSFAAKGPIRPGLFLTGPGRGMLEPVTLLDVTARAEERRIQLKGGASSDNFTFGADGLVDLGESSMKDLALDFRLLKPSVIAENLRGADIAARATLNGAFAAPRIAYGLTARQIGFGATNVEGLAVSGSAALDKEQWRIPVEGRARRITGVNASMEPLLTNVRLDGDFAYANGRLMSDNMKLRTDRIDATAVIVADLNRALYTGAFNGRVNGYRVESVGIFNVRTDMDLKTGANGAFRLGGRVTARSTRLLNDGLQTFLGGNALIVADVGYDSNGVATLDRLQVAAPSFRVTRGQGRYGADGSVRFTARASSDQYGPLGVDVTGSADRPLVRLAAPRPGVGIGLADVTATIRGENGTYFVTGQGNSDYGPVRANIAAITGRGPLTIDVRPGTSFSGVALTGRMTQSAAGPFAGTLLASGSGIDGQVRLSDAGGNQRALVDATATQARLEGPVGLTIDRAIVKADATLAQQPQIVGNVQVAGLRMGEFYLAGARSDIVYRGGRGQAKLLAEGRTRYPFRLAANALFDPQLWRVALNGRLNGVDIATREPMRIVVGKGGYTLQPSTLSVGGGALQLAGRYGSGTDLKARLSDVNLALLNPFMPGLGLGGKATGSLDFAQASPAAFPTADARLKIDNFTRTSLAAVSEPVDIDLVGRLSAEGGSASSIIRRRGAAIGRMQVHLRPLPAGAGSWSTRLMAAPLSGGVRYNGPADVLFSLAALADQSLKGPIGLAADFGGHVSAPQLTGVVRANRLTYENAVYGTKLTNMQLSGRFTNDRLQVESLTARAGAGTVSASGFVSLNAEQGYPMQLGINLDKAQVAQGQDMSAQASGTIEIVNGAGQPPTIRGRISLPETHYRIAYQGSTQVATLTGVRRKPALGRERISGAPEPMQTVPSNWNLDVRVVADNKIYVTGMGLNSEWAADIRMTGTSRAPKIAGGVRLVRGTLGFAGHSFDLQQGRLTFSGGDMTDPTLNIVAEGEVEDVTITIAITGTGSNPEITLSSTPELPQDELMARILFGNSVGELSPMQAVQLAASLNSLRGGKGGLNPLSVLQSASGIDRLRLLGADEETGRGTSVAVGQYISNDIYVEIVTDARGYTATQLEIALSKALSVLSEVGSFGGSSVNLRYRKDY</sequence>
<evidence type="ECO:0000256" key="2">
    <source>
        <dbReference type="ARBA" id="ARBA00022692"/>
    </source>
</evidence>
<comment type="subcellular location">
    <subcellularLocation>
        <location evidence="1">Membrane</location>
        <topology evidence="1">Single-pass membrane protein</topology>
    </subcellularLocation>
</comment>
<feature type="region of interest" description="Disordered" evidence="5">
    <location>
        <begin position="1"/>
        <end position="24"/>
    </location>
</feature>
<dbReference type="GO" id="GO:0005886">
    <property type="term" value="C:plasma membrane"/>
    <property type="evidence" value="ECO:0007669"/>
    <property type="project" value="InterPro"/>
</dbReference>
<evidence type="ECO:0000256" key="3">
    <source>
        <dbReference type="ARBA" id="ARBA00022989"/>
    </source>
</evidence>
<dbReference type="RefSeq" id="WP_188070268.1">
    <property type="nucleotide sequence ID" value="NZ_BSPS01000026.1"/>
</dbReference>
<proteinExistence type="predicted"/>
<feature type="transmembrane region" description="Helical" evidence="6">
    <location>
        <begin position="33"/>
        <end position="53"/>
    </location>
</feature>
<evidence type="ECO:0000259" key="7">
    <source>
        <dbReference type="Pfam" id="PF04357"/>
    </source>
</evidence>
<evidence type="ECO:0000256" key="6">
    <source>
        <dbReference type="SAM" id="Phobius"/>
    </source>
</evidence>
<name>A0A7W6BEP4_9SPHN</name>
<keyword evidence="2 6" id="KW-0812">Transmembrane</keyword>
<accession>A0A7W6BEP4</accession>
<reference evidence="8 9" key="1">
    <citation type="submission" date="2020-08" db="EMBL/GenBank/DDBJ databases">
        <title>Genomic Encyclopedia of Type Strains, Phase IV (KMG-IV): sequencing the most valuable type-strain genomes for metagenomic binning, comparative biology and taxonomic classification.</title>
        <authorList>
            <person name="Goeker M."/>
        </authorList>
    </citation>
    <scope>NUCLEOTIDE SEQUENCE [LARGE SCALE GENOMIC DNA]</scope>
    <source>
        <strain evidence="8 9">DSM 26189</strain>
    </source>
</reference>
<evidence type="ECO:0000313" key="9">
    <source>
        <dbReference type="Proteomes" id="UP000571950"/>
    </source>
</evidence>
<evidence type="ECO:0000256" key="4">
    <source>
        <dbReference type="ARBA" id="ARBA00023136"/>
    </source>
</evidence>
<comment type="caution">
    <text evidence="8">The sequence shown here is derived from an EMBL/GenBank/DDBJ whole genome shotgun (WGS) entry which is preliminary data.</text>
</comment>
<keyword evidence="9" id="KW-1185">Reference proteome</keyword>
<dbReference type="PANTHER" id="PTHR36985:SF1">
    <property type="entry name" value="TRANSLOCATION AND ASSEMBLY MODULE SUBUNIT TAMB"/>
    <property type="match status" value="1"/>
</dbReference>
<dbReference type="GO" id="GO:0009306">
    <property type="term" value="P:protein secretion"/>
    <property type="evidence" value="ECO:0007669"/>
    <property type="project" value="InterPro"/>
</dbReference>
<dbReference type="InterPro" id="IPR007452">
    <property type="entry name" value="TamB_C"/>
</dbReference>
<dbReference type="PANTHER" id="PTHR36985">
    <property type="entry name" value="TRANSLOCATION AND ASSEMBLY MODULE SUBUNIT TAMB"/>
    <property type="match status" value="1"/>
</dbReference>
<evidence type="ECO:0000256" key="1">
    <source>
        <dbReference type="ARBA" id="ARBA00004167"/>
    </source>
</evidence>
<dbReference type="GO" id="GO:0097347">
    <property type="term" value="C:TAM protein secretion complex"/>
    <property type="evidence" value="ECO:0007669"/>
    <property type="project" value="TreeGrafter"/>
</dbReference>
<dbReference type="Proteomes" id="UP000571950">
    <property type="component" value="Unassembled WGS sequence"/>
</dbReference>
<gene>
    <name evidence="8" type="ORF">GGR43_000418</name>
</gene>
<evidence type="ECO:0000313" key="8">
    <source>
        <dbReference type="EMBL" id="MBB3924724.1"/>
    </source>
</evidence>
<dbReference type="EMBL" id="JACIDT010000001">
    <property type="protein sequence ID" value="MBB3924724.1"/>
    <property type="molecule type" value="Genomic_DNA"/>
</dbReference>